<dbReference type="InterPro" id="IPR029058">
    <property type="entry name" value="AB_hydrolase_fold"/>
</dbReference>
<keyword evidence="1 4" id="KW-0378">Hydrolase</keyword>
<dbReference type="InterPro" id="IPR000073">
    <property type="entry name" value="AB_hydrolase_1"/>
</dbReference>
<keyword evidence="5" id="KW-1185">Reference proteome</keyword>
<feature type="domain" description="AB hydrolase-1" evidence="3">
    <location>
        <begin position="44"/>
        <end position="291"/>
    </location>
</feature>
<gene>
    <name evidence="4" type="ORF">D7S86_23665</name>
</gene>
<dbReference type="AlphaFoldDB" id="A0A494X8Y8"/>
<proteinExistence type="inferred from homology"/>
<comment type="caution">
    <text evidence="4">The sequence shown here is derived from an EMBL/GenBank/DDBJ whole genome shotgun (WGS) entry which is preliminary data.</text>
</comment>
<evidence type="ECO:0000256" key="1">
    <source>
        <dbReference type="ARBA" id="ARBA00022801"/>
    </source>
</evidence>
<dbReference type="Pfam" id="PF12697">
    <property type="entry name" value="Abhydrolase_6"/>
    <property type="match status" value="1"/>
</dbReference>
<comment type="similarity">
    <text evidence="2">Belongs to the AB hydrolase superfamily. FUS2 hydrolase family.</text>
</comment>
<dbReference type="GO" id="GO:0052689">
    <property type="term" value="F:carboxylic ester hydrolase activity"/>
    <property type="evidence" value="ECO:0007669"/>
    <property type="project" value="UniProtKB-ARBA"/>
</dbReference>
<name>A0A494X8Y8_9BURK</name>
<dbReference type="InterPro" id="IPR050261">
    <property type="entry name" value="FrsA_esterase"/>
</dbReference>
<dbReference type="Gene3D" id="3.40.50.1820">
    <property type="entry name" value="alpha/beta hydrolase"/>
    <property type="match status" value="1"/>
</dbReference>
<protein>
    <submittedName>
        <fullName evidence="4">Alpha/beta fold hydrolase</fullName>
    </submittedName>
</protein>
<evidence type="ECO:0000313" key="5">
    <source>
        <dbReference type="Proteomes" id="UP000270342"/>
    </source>
</evidence>
<dbReference type="PANTHER" id="PTHR22946">
    <property type="entry name" value="DIENELACTONE HYDROLASE DOMAIN-CONTAINING PROTEIN-RELATED"/>
    <property type="match status" value="1"/>
</dbReference>
<sequence>MPFHVDLDIGTSGVTCVHTSFESRGERCAGTLLLPAGRARPPVIVMAHGFGAPRAAGLLAFAERFVAEGYAAYVFDYRNFGDSDGEPRHWVSPRRHLQDWSAAVAHVRSLSQIDAARIVLWGTSFSGGHVIRTAAFDREIRAVVAQVPHVSGLVSLMRTPIGLSLRMTLAAMRDIVGSVFGKPHYSPIVGQPGELAALTGDDASHGYVRLLPAGMPWDNRMLSRVFLEVPLYSPIRHARRVSAPTLIVAGRRDTITPAHAARRAAQRMRNGEFHLVDGNHFQMHLHDEHAFATNIAIQIDFLRRHLGVELKAATETDPQAHS</sequence>
<reference evidence="4 5" key="1">
    <citation type="submission" date="2018-10" db="EMBL/GenBank/DDBJ databases">
        <title>Robbsia sp. DHC34, isolated from soil.</title>
        <authorList>
            <person name="Gao Z.-H."/>
            <person name="Qiu L.-H."/>
        </authorList>
    </citation>
    <scope>NUCLEOTIDE SEQUENCE [LARGE SCALE GENOMIC DNA]</scope>
    <source>
        <strain evidence="4 5">DHC34</strain>
    </source>
</reference>
<evidence type="ECO:0000259" key="3">
    <source>
        <dbReference type="Pfam" id="PF12697"/>
    </source>
</evidence>
<dbReference type="Proteomes" id="UP000270342">
    <property type="component" value="Unassembled WGS sequence"/>
</dbReference>
<dbReference type="OrthoDB" id="9805123at2"/>
<evidence type="ECO:0000256" key="2">
    <source>
        <dbReference type="ARBA" id="ARBA00038115"/>
    </source>
</evidence>
<dbReference type="PANTHER" id="PTHR22946:SF9">
    <property type="entry name" value="POLYKETIDE TRANSFERASE AF380"/>
    <property type="match status" value="1"/>
</dbReference>
<organism evidence="4 5">
    <name type="scientific">Pararobbsia silviterrae</name>
    <dbReference type="NCBI Taxonomy" id="1792498"/>
    <lineage>
        <taxon>Bacteria</taxon>
        <taxon>Pseudomonadati</taxon>
        <taxon>Pseudomonadota</taxon>
        <taxon>Betaproteobacteria</taxon>
        <taxon>Burkholderiales</taxon>
        <taxon>Burkholderiaceae</taxon>
        <taxon>Pararobbsia</taxon>
    </lineage>
</organism>
<dbReference type="SUPFAM" id="SSF53474">
    <property type="entry name" value="alpha/beta-Hydrolases"/>
    <property type="match status" value="1"/>
</dbReference>
<accession>A0A494X8Y8</accession>
<evidence type="ECO:0000313" key="4">
    <source>
        <dbReference type="EMBL" id="RKP47187.1"/>
    </source>
</evidence>
<dbReference type="EMBL" id="RBZU01000013">
    <property type="protein sequence ID" value="RKP47187.1"/>
    <property type="molecule type" value="Genomic_DNA"/>
</dbReference>